<reference evidence="2" key="1">
    <citation type="journal article" date="2019" name="Int. J. Syst. Evol. Microbiol.">
        <title>The Global Catalogue of Microorganisms (GCM) 10K type strain sequencing project: providing services to taxonomists for standard genome sequencing and annotation.</title>
        <authorList>
            <consortium name="The Broad Institute Genomics Platform"/>
            <consortium name="The Broad Institute Genome Sequencing Center for Infectious Disease"/>
            <person name="Wu L."/>
            <person name="Ma J."/>
        </authorList>
    </citation>
    <scope>NUCLEOTIDE SEQUENCE [LARGE SCALE GENOMIC DNA]</scope>
    <source>
        <strain evidence="2">CGMCC 4.7638</strain>
    </source>
</reference>
<keyword evidence="2" id="KW-1185">Reference proteome</keyword>
<sequence length="114" mass="13025">MARKAAQPDPGTWARQRPRMLDLCRAWKADLETRVPARDVVVELHPESVRAPTTQWNWFLAFDIDGIEFEALVIHDLSVAVFEDSTGVFDDHVKFEDIPAHLARRLNQTRSTTG</sequence>
<gene>
    <name evidence="1" type="ORF">ACFSUT_45685</name>
</gene>
<comment type="caution">
    <text evidence="1">The sequence shown here is derived from an EMBL/GenBank/DDBJ whole genome shotgun (WGS) entry which is preliminary data.</text>
</comment>
<organism evidence="1 2">
    <name type="scientific">Amycolatopsis albidoflavus</name>
    <dbReference type="NCBI Taxonomy" id="102226"/>
    <lineage>
        <taxon>Bacteria</taxon>
        <taxon>Bacillati</taxon>
        <taxon>Actinomycetota</taxon>
        <taxon>Actinomycetes</taxon>
        <taxon>Pseudonocardiales</taxon>
        <taxon>Pseudonocardiaceae</taxon>
        <taxon>Amycolatopsis</taxon>
    </lineage>
</organism>
<accession>A0ABW5IF24</accession>
<evidence type="ECO:0000313" key="1">
    <source>
        <dbReference type="EMBL" id="MFD2487633.1"/>
    </source>
</evidence>
<proteinExistence type="predicted"/>
<dbReference type="RefSeq" id="WP_344267754.1">
    <property type="nucleotide sequence ID" value="NZ_BAAAHV010000005.1"/>
</dbReference>
<evidence type="ECO:0000313" key="2">
    <source>
        <dbReference type="Proteomes" id="UP001597542"/>
    </source>
</evidence>
<name>A0ABW5IF24_9PSEU</name>
<protein>
    <submittedName>
        <fullName evidence="1">Uncharacterized protein</fullName>
    </submittedName>
</protein>
<dbReference type="Proteomes" id="UP001597542">
    <property type="component" value="Unassembled WGS sequence"/>
</dbReference>
<dbReference type="EMBL" id="JBHUKQ010000029">
    <property type="protein sequence ID" value="MFD2487633.1"/>
    <property type="molecule type" value="Genomic_DNA"/>
</dbReference>